<dbReference type="OMA" id="LEWAENY"/>
<dbReference type="CDD" id="cd05796">
    <property type="entry name" value="Ribosomal_P0_like"/>
    <property type="match status" value="1"/>
</dbReference>
<dbReference type="InterPro" id="IPR043164">
    <property type="entry name" value="Ribosomal_uL10-like_insert_sf"/>
</dbReference>
<dbReference type="OrthoDB" id="10262308at2759"/>
<dbReference type="Pfam" id="PF17777">
    <property type="entry name" value="RL10P_insert"/>
    <property type="match status" value="1"/>
</dbReference>
<dbReference type="GO" id="GO:0003723">
    <property type="term" value="F:RNA binding"/>
    <property type="evidence" value="ECO:0007669"/>
    <property type="project" value="TreeGrafter"/>
</dbReference>
<sequence length="263" mass="30027">MPKSKRDKKISLTQTNKKGLELKQKLIEDIHNCVDQYARIFLFSVQNMRNTHLKDVRQEWKHSRFFFGKNKVMSFALGQTPETEYRDALHKLTRKLQGQVGLLFTNSTKEEVIAWFEKYSEPDFARSGNEATQTVTIDEGPLASFSHSMEPQLRQLGLPTTLKKGVVTLTQNYEVCKLGQTLTPEQARILKLFDYKMANFAVSIEGLWSNDGSFETLDVVGPASVVRANKIRITDSKKDGEEHETSFVAHAEDDSEEDEMSDE</sequence>
<keyword evidence="3 8" id="KW-0963">Cytoplasm</keyword>
<feature type="compositionally biased region" description="Acidic residues" evidence="9">
    <location>
        <begin position="253"/>
        <end position="263"/>
    </location>
</feature>
<evidence type="ECO:0000256" key="1">
    <source>
        <dbReference type="ARBA" id="ARBA00004046"/>
    </source>
</evidence>
<evidence type="ECO:0000313" key="12">
    <source>
        <dbReference type="EnsemblMetazoa" id="CapteP156508"/>
    </source>
</evidence>
<reference evidence="11 13" key="2">
    <citation type="journal article" date="2013" name="Nature">
        <title>Insights into bilaterian evolution from three spiralian genomes.</title>
        <authorList>
            <person name="Simakov O."/>
            <person name="Marletaz F."/>
            <person name="Cho S.J."/>
            <person name="Edsinger-Gonzales E."/>
            <person name="Havlak P."/>
            <person name="Hellsten U."/>
            <person name="Kuo D.H."/>
            <person name="Larsson T."/>
            <person name="Lv J."/>
            <person name="Arendt D."/>
            <person name="Savage R."/>
            <person name="Osoegawa K."/>
            <person name="de Jong P."/>
            <person name="Grimwood J."/>
            <person name="Chapman J.A."/>
            <person name="Shapiro H."/>
            <person name="Aerts A."/>
            <person name="Otillar R.P."/>
            <person name="Terry A.Y."/>
            <person name="Boore J.L."/>
            <person name="Grigoriev I.V."/>
            <person name="Lindberg D.R."/>
            <person name="Seaver E.C."/>
            <person name="Weisblat D.A."/>
            <person name="Putnam N.H."/>
            <person name="Rokhsar D.S."/>
        </authorList>
    </citation>
    <scope>NUCLEOTIDE SEQUENCE</scope>
    <source>
        <strain evidence="11 13">I ESC-2004</strain>
    </source>
</reference>
<comment type="similarity">
    <text evidence="2 8">Belongs to the universal ribosomal protein uL10 family.</text>
</comment>
<evidence type="ECO:0000256" key="9">
    <source>
        <dbReference type="SAM" id="MobiDB-lite"/>
    </source>
</evidence>
<dbReference type="GO" id="GO:0005730">
    <property type="term" value="C:nucleolus"/>
    <property type="evidence" value="ECO:0007669"/>
    <property type="project" value="UniProtKB-SubCell"/>
</dbReference>
<dbReference type="AlphaFoldDB" id="R7UV50"/>
<proteinExistence type="inferred from homology"/>
<dbReference type="PANTHER" id="PTHR45841:SF1">
    <property type="entry name" value="MRNA TURNOVER PROTEIN 4 HOMOLOG"/>
    <property type="match status" value="1"/>
</dbReference>
<dbReference type="InterPro" id="IPR051742">
    <property type="entry name" value="Ribosome_Assembly_uL10"/>
</dbReference>
<gene>
    <name evidence="11" type="ORF">CAPTEDRAFT_156508</name>
</gene>
<evidence type="ECO:0000256" key="3">
    <source>
        <dbReference type="ARBA" id="ARBA00022490"/>
    </source>
</evidence>
<evidence type="ECO:0000256" key="7">
    <source>
        <dbReference type="ARBA" id="ARBA00066238"/>
    </source>
</evidence>
<keyword evidence="4 8" id="KW-0690">Ribosome biogenesis</keyword>
<dbReference type="EMBL" id="KB297448">
    <property type="protein sequence ID" value="ELU10513.1"/>
    <property type="molecule type" value="Genomic_DNA"/>
</dbReference>
<dbReference type="GO" id="GO:0000956">
    <property type="term" value="P:nuclear-transcribed mRNA catabolic process"/>
    <property type="evidence" value="ECO:0007669"/>
    <property type="project" value="TreeGrafter"/>
</dbReference>
<comment type="function">
    <text evidence="1 8">Component of the ribosome assembly machinery. Nuclear paralog of the ribosomal protein P0, it binds pre-60S subunits at an early stage of assembly in the nucleolus, and is replaced by P0 in cytoplasmic pre-60S subunits and mature 80S ribosomes.</text>
</comment>
<evidence type="ECO:0000256" key="8">
    <source>
        <dbReference type="RuleBase" id="RU364039"/>
    </source>
</evidence>
<accession>R7UV50</accession>
<dbReference type="GO" id="GO:0005737">
    <property type="term" value="C:cytoplasm"/>
    <property type="evidence" value="ECO:0007669"/>
    <property type="project" value="UniProtKB-SubCell"/>
</dbReference>
<reference evidence="13" key="1">
    <citation type="submission" date="2012-12" db="EMBL/GenBank/DDBJ databases">
        <authorList>
            <person name="Hellsten U."/>
            <person name="Grimwood J."/>
            <person name="Chapman J.A."/>
            <person name="Shapiro H."/>
            <person name="Aerts A."/>
            <person name="Otillar R.P."/>
            <person name="Terry A.Y."/>
            <person name="Boore J.L."/>
            <person name="Simakov O."/>
            <person name="Marletaz F."/>
            <person name="Cho S.-J."/>
            <person name="Edsinger-Gonzales E."/>
            <person name="Havlak P."/>
            <person name="Kuo D.-H."/>
            <person name="Larsson T."/>
            <person name="Lv J."/>
            <person name="Arendt D."/>
            <person name="Savage R."/>
            <person name="Osoegawa K."/>
            <person name="de Jong P."/>
            <person name="Lindberg D.R."/>
            <person name="Seaver E.C."/>
            <person name="Weisblat D.A."/>
            <person name="Putnam N.H."/>
            <person name="Grigoriev I.V."/>
            <person name="Rokhsar D.S."/>
        </authorList>
    </citation>
    <scope>NUCLEOTIDE SEQUENCE</scope>
    <source>
        <strain evidence="13">I ESC-2004</strain>
    </source>
</reference>
<feature type="compositionally biased region" description="Basic and acidic residues" evidence="9">
    <location>
        <begin position="235"/>
        <end position="245"/>
    </location>
</feature>
<protein>
    <recommendedName>
        <fullName evidence="8">Ribosome assembly factor mrt4</fullName>
    </recommendedName>
</protein>
<keyword evidence="5" id="KW-0597">Phosphoprotein</keyword>
<evidence type="ECO:0000256" key="2">
    <source>
        <dbReference type="ARBA" id="ARBA00008889"/>
    </source>
</evidence>
<evidence type="ECO:0000313" key="11">
    <source>
        <dbReference type="EMBL" id="ELU10513.1"/>
    </source>
</evidence>
<keyword evidence="13" id="KW-1185">Reference proteome</keyword>
<dbReference type="FunFam" id="3.30.70.1730:FF:000004">
    <property type="entry name" value="Ribosome assembly factor mrt4"/>
    <property type="match status" value="1"/>
</dbReference>
<dbReference type="GO" id="GO:0000027">
    <property type="term" value="P:ribosomal large subunit assembly"/>
    <property type="evidence" value="ECO:0007669"/>
    <property type="project" value="InterPro"/>
</dbReference>
<dbReference type="PANTHER" id="PTHR45841">
    <property type="entry name" value="MRNA TURNOVER PROTEIN 4 MRTO4"/>
    <property type="match status" value="1"/>
</dbReference>
<dbReference type="FunFam" id="3.90.105.20:FF:000002">
    <property type="entry name" value="Ribosome assembly factor mrt4"/>
    <property type="match status" value="1"/>
</dbReference>
<dbReference type="EnsemblMetazoa" id="CapteT156508">
    <property type="protein sequence ID" value="CapteP156508"/>
    <property type="gene ID" value="CapteG156508"/>
</dbReference>
<comment type="subcellular location">
    <subcellularLocation>
        <location evidence="8">Cytoplasm</location>
    </subcellularLocation>
    <subcellularLocation>
        <location evidence="8">Nucleus</location>
        <location evidence="8">Nucleolus</location>
    </subcellularLocation>
</comment>
<dbReference type="InterPro" id="IPR043141">
    <property type="entry name" value="Ribosomal_uL10-like_sf"/>
</dbReference>
<dbReference type="Pfam" id="PF00466">
    <property type="entry name" value="Ribosomal_L10"/>
    <property type="match status" value="1"/>
</dbReference>
<dbReference type="SUPFAM" id="SSF160369">
    <property type="entry name" value="Ribosomal protein L10-like"/>
    <property type="match status" value="1"/>
</dbReference>
<dbReference type="HOGENOM" id="CLU_071690_3_0_1"/>
<feature type="region of interest" description="Disordered" evidence="9">
    <location>
        <begin position="235"/>
        <end position="263"/>
    </location>
</feature>
<comment type="subunit">
    <text evidence="7">Associates with the pre-60S ribosomal particle. Interacts with MINAS-60 (product of an alternative open reading frame of RBM10).</text>
</comment>
<dbReference type="InterPro" id="IPR040637">
    <property type="entry name" value="Ribosomal_uL10-like_insert"/>
</dbReference>
<dbReference type="InterPro" id="IPR033867">
    <property type="entry name" value="Mrt4"/>
</dbReference>
<feature type="domain" description="Large ribosomal subunit protein uL10-like insertion" evidence="10">
    <location>
        <begin position="125"/>
        <end position="194"/>
    </location>
</feature>
<dbReference type="Gene3D" id="3.30.70.1730">
    <property type="match status" value="1"/>
</dbReference>
<dbReference type="FunCoup" id="R7UV50">
    <property type="interactions" value="1757"/>
</dbReference>
<evidence type="ECO:0000256" key="6">
    <source>
        <dbReference type="ARBA" id="ARBA00023242"/>
    </source>
</evidence>
<dbReference type="EMBL" id="AMQN01006040">
    <property type="status" value="NOT_ANNOTATED_CDS"/>
    <property type="molecule type" value="Genomic_DNA"/>
</dbReference>
<dbReference type="InterPro" id="IPR001790">
    <property type="entry name" value="Ribosomal_uL10"/>
</dbReference>
<evidence type="ECO:0000259" key="10">
    <source>
        <dbReference type="Pfam" id="PF17777"/>
    </source>
</evidence>
<name>R7UV50_CAPTE</name>
<reference evidence="12" key="3">
    <citation type="submission" date="2015-06" db="UniProtKB">
        <authorList>
            <consortium name="EnsemblMetazoa"/>
        </authorList>
    </citation>
    <scope>IDENTIFICATION</scope>
</reference>
<evidence type="ECO:0000256" key="5">
    <source>
        <dbReference type="ARBA" id="ARBA00022553"/>
    </source>
</evidence>
<evidence type="ECO:0000313" key="13">
    <source>
        <dbReference type="Proteomes" id="UP000014760"/>
    </source>
</evidence>
<keyword evidence="6 8" id="KW-0539">Nucleus</keyword>
<dbReference type="Proteomes" id="UP000014760">
    <property type="component" value="Unassembled WGS sequence"/>
</dbReference>
<evidence type="ECO:0000256" key="4">
    <source>
        <dbReference type="ARBA" id="ARBA00022517"/>
    </source>
</evidence>
<dbReference type="STRING" id="283909.R7UV50"/>
<organism evidence="11">
    <name type="scientific">Capitella teleta</name>
    <name type="common">Polychaete worm</name>
    <dbReference type="NCBI Taxonomy" id="283909"/>
    <lineage>
        <taxon>Eukaryota</taxon>
        <taxon>Metazoa</taxon>
        <taxon>Spiralia</taxon>
        <taxon>Lophotrochozoa</taxon>
        <taxon>Annelida</taxon>
        <taxon>Polychaeta</taxon>
        <taxon>Sedentaria</taxon>
        <taxon>Scolecida</taxon>
        <taxon>Capitellidae</taxon>
        <taxon>Capitella</taxon>
    </lineage>
</organism>
<dbReference type="GO" id="GO:0006364">
    <property type="term" value="P:rRNA processing"/>
    <property type="evidence" value="ECO:0007669"/>
    <property type="project" value="TreeGrafter"/>
</dbReference>
<dbReference type="Gene3D" id="3.90.105.20">
    <property type="match status" value="1"/>
</dbReference>
<dbReference type="GO" id="GO:0030687">
    <property type="term" value="C:preribosome, large subunit precursor"/>
    <property type="evidence" value="ECO:0007669"/>
    <property type="project" value="TreeGrafter"/>
</dbReference>